<keyword evidence="2" id="KW-0479">Metal-binding</keyword>
<accession>A0ABV7LJH6</accession>
<feature type="domain" description="CENP-V/GFA" evidence="4">
    <location>
        <begin position="3"/>
        <end position="109"/>
    </location>
</feature>
<evidence type="ECO:0000313" key="6">
    <source>
        <dbReference type="Proteomes" id="UP001595579"/>
    </source>
</evidence>
<dbReference type="Gene3D" id="2.170.150.70">
    <property type="match status" value="1"/>
</dbReference>
<evidence type="ECO:0000256" key="1">
    <source>
        <dbReference type="ARBA" id="ARBA00005495"/>
    </source>
</evidence>
<evidence type="ECO:0000256" key="3">
    <source>
        <dbReference type="ARBA" id="ARBA00022833"/>
    </source>
</evidence>
<gene>
    <name evidence="5" type="ORF">ACFOEV_03415</name>
</gene>
<organism evidence="5 6">
    <name type="scientific">Litchfieldella rifensis</name>
    <dbReference type="NCBI Taxonomy" id="762643"/>
    <lineage>
        <taxon>Bacteria</taxon>
        <taxon>Pseudomonadati</taxon>
        <taxon>Pseudomonadota</taxon>
        <taxon>Gammaproteobacteria</taxon>
        <taxon>Oceanospirillales</taxon>
        <taxon>Halomonadaceae</taxon>
        <taxon>Litchfieldella</taxon>
    </lineage>
</organism>
<dbReference type="Pfam" id="PF04828">
    <property type="entry name" value="GFA"/>
    <property type="match status" value="1"/>
</dbReference>
<dbReference type="InterPro" id="IPR006913">
    <property type="entry name" value="CENP-V/GFA"/>
</dbReference>
<dbReference type="EMBL" id="JBHRUG010000007">
    <property type="protein sequence ID" value="MFC3282652.1"/>
    <property type="molecule type" value="Genomic_DNA"/>
</dbReference>
<sequence>MLFKGSCHCGDLRIEVEGEIGEVIDCDCSICRMTGYLHWIVDKEQVKFHAQSDSLATYIWGSGEARHYFCRTCGVAPLRRPRLAPEGYSVNVRCLEGVQIEGLDIKPYNGRDLK</sequence>
<dbReference type="PANTHER" id="PTHR28620:SF1">
    <property type="entry name" value="CENP-V_GFA DOMAIN-CONTAINING PROTEIN"/>
    <property type="match status" value="1"/>
</dbReference>
<comment type="similarity">
    <text evidence="1">Belongs to the Gfa family.</text>
</comment>
<dbReference type="Proteomes" id="UP001595579">
    <property type="component" value="Unassembled WGS sequence"/>
</dbReference>
<proteinExistence type="inferred from homology"/>
<dbReference type="PANTHER" id="PTHR28620">
    <property type="entry name" value="CENTROMERE PROTEIN V"/>
    <property type="match status" value="1"/>
</dbReference>
<evidence type="ECO:0000256" key="2">
    <source>
        <dbReference type="ARBA" id="ARBA00022723"/>
    </source>
</evidence>
<dbReference type="InterPro" id="IPR011057">
    <property type="entry name" value="Mss4-like_sf"/>
</dbReference>
<dbReference type="InterPro" id="IPR052355">
    <property type="entry name" value="CENP-V-like"/>
</dbReference>
<evidence type="ECO:0000259" key="4">
    <source>
        <dbReference type="PROSITE" id="PS51891"/>
    </source>
</evidence>
<dbReference type="SUPFAM" id="SSF51316">
    <property type="entry name" value="Mss4-like"/>
    <property type="match status" value="1"/>
</dbReference>
<protein>
    <submittedName>
        <fullName evidence="5">GFA family protein</fullName>
    </submittedName>
</protein>
<evidence type="ECO:0000313" key="5">
    <source>
        <dbReference type="EMBL" id="MFC3282652.1"/>
    </source>
</evidence>
<reference evidence="6" key="1">
    <citation type="journal article" date="2019" name="Int. J. Syst. Evol. Microbiol.">
        <title>The Global Catalogue of Microorganisms (GCM) 10K type strain sequencing project: providing services to taxonomists for standard genome sequencing and annotation.</title>
        <authorList>
            <consortium name="The Broad Institute Genomics Platform"/>
            <consortium name="The Broad Institute Genome Sequencing Center for Infectious Disease"/>
            <person name="Wu L."/>
            <person name="Ma J."/>
        </authorList>
    </citation>
    <scope>NUCLEOTIDE SEQUENCE [LARGE SCALE GENOMIC DNA]</scope>
    <source>
        <strain evidence="6">CECT 7698</strain>
    </source>
</reference>
<name>A0ABV7LJH6_9GAMM</name>
<keyword evidence="3" id="KW-0862">Zinc</keyword>
<dbReference type="RefSeq" id="WP_386771616.1">
    <property type="nucleotide sequence ID" value="NZ_JBHRUG010000007.1"/>
</dbReference>
<dbReference type="PROSITE" id="PS51891">
    <property type="entry name" value="CENP_V_GFA"/>
    <property type="match status" value="1"/>
</dbReference>
<keyword evidence="6" id="KW-1185">Reference proteome</keyword>
<comment type="caution">
    <text evidence="5">The sequence shown here is derived from an EMBL/GenBank/DDBJ whole genome shotgun (WGS) entry which is preliminary data.</text>
</comment>